<name>A0ABD1C2D5_CARAN</name>
<evidence type="ECO:0000313" key="3">
    <source>
        <dbReference type="Proteomes" id="UP001558713"/>
    </source>
</evidence>
<organism evidence="2 3">
    <name type="scientific">Cardamine amara subsp. amara</name>
    <dbReference type="NCBI Taxonomy" id="228776"/>
    <lineage>
        <taxon>Eukaryota</taxon>
        <taxon>Viridiplantae</taxon>
        <taxon>Streptophyta</taxon>
        <taxon>Embryophyta</taxon>
        <taxon>Tracheophyta</taxon>
        <taxon>Spermatophyta</taxon>
        <taxon>Magnoliopsida</taxon>
        <taxon>eudicotyledons</taxon>
        <taxon>Gunneridae</taxon>
        <taxon>Pentapetalae</taxon>
        <taxon>rosids</taxon>
        <taxon>malvids</taxon>
        <taxon>Brassicales</taxon>
        <taxon>Brassicaceae</taxon>
        <taxon>Cardamineae</taxon>
        <taxon>Cardamine</taxon>
    </lineage>
</organism>
<comment type="caution">
    <text evidence="2">The sequence shown here is derived from an EMBL/GenBank/DDBJ whole genome shotgun (WGS) entry which is preliminary data.</text>
</comment>
<keyword evidence="3" id="KW-1185">Reference proteome</keyword>
<dbReference type="Proteomes" id="UP001558713">
    <property type="component" value="Unassembled WGS sequence"/>
</dbReference>
<sequence length="153" mass="17633">MAETRAQTMIEVNKQLDELRLNQIKQGETSDALRSELNDRFDDLKNMIVELRPRDFDPQKQPMTQTPSSSATLAAVYNSPILPDPPDSQRFDQSSPYLTTKEHEKPPSQKNGLLTRLSKVGFPSFDGLNLRDWLFKCEQFSLWMEPLMRAKCD</sequence>
<gene>
    <name evidence="2" type="ORF">V5N11_034306</name>
</gene>
<accession>A0ABD1C2D5</accession>
<proteinExistence type="predicted"/>
<evidence type="ECO:0000313" key="2">
    <source>
        <dbReference type="EMBL" id="KAL1223555.1"/>
    </source>
</evidence>
<reference evidence="2 3" key="1">
    <citation type="submission" date="2024-04" db="EMBL/GenBank/DDBJ databases">
        <title>Genome assembly C_amara_ONT_v2.</title>
        <authorList>
            <person name="Yant L."/>
            <person name="Moore C."/>
            <person name="Slenker M."/>
        </authorList>
    </citation>
    <scope>NUCLEOTIDE SEQUENCE [LARGE SCALE GENOMIC DNA]</scope>
    <source>
        <tissue evidence="2">Leaf</tissue>
    </source>
</reference>
<dbReference type="AlphaFoldDB" id="A0ABD1C2D5"/>
<protein>
    <submittedName>
        <fullName evidence="2">Uncharacterized protein</fullName>
    </submittedName>
</protein>
<feature type="region of interest" description="Disordered" evidence="1">
    <location>
        <begin position="78"/>
        <end position="114"/>
    </location>
</feature>
<dbReference type="EMBL" id="JBANAX010000071">
    <property type="protein sequence ID" value="KAL1223555.1"/>
    <property type="molecule type" value="Genomic_DNA"/>
</dbReference>
<evidence type="ECO:0000256" key="1">
    <source>
        <dbReference type="SAM" id="MobiDB-lite"/>
    </source>
</evidence>